<organism evidence="1 2">
    <name type="scientific">Caproiciproducens faecalis</name>
    <dbReference type="NCBI Taxonomy" id="2820301"/>
    <lineage>
        <taxon>Bacteria</taxon>
        <taxon>Bacillati</taxon>
        <taxon>Bacillota</taxon>
        <taxon>Clostridia</taxon>
        <taxon>Eubacteriales</taxon>
        <taxon>Acutalibacteraceae</taxon>
        <taxon>Caproiciproducens</taxon>
    </lineage>
</organism>
<evidence type="ECO:0000313" key="2">
    <source>
        <dbReference type="Proteomes" id="UP000719942"/>
    </source>
</evidence>
<dbReference type="InterPro" id="IPR021338">
    <property type="entry name" value="DUF2953"/>
</dbReference>
<dbReference type="EMBL" id="JAGFNZ010000007">
    <property type="protein sequence ID" value="MBW7573989.1"/>
    <property type="molecule type" value="Genomic_DNA"/>
</dbReference>
<dbReference type="Pfam" id="PF11167">
    <property type="entry name" value="DUF2953"/>
    <property type="match status" value="1"/>
</dbReference>
<dbReference type="RefSeq" id="WP_219966398.1">
    <property type="nucleotide sequence ID" value="NZ_JAGFNZ010000007.1"/>
</dbReference>
<keyword evidence="2" id="KW-1185">Reference proteome</keyword>
<gene>
    <name evidence="1" type="ORF">J5W02_14340</name>
</gene>
<reference evidence="1 2" key="1">
    <citation type="submission" date="2021-03" db="EMBL/GenBank/DDBJ databases">
        <title>Caproiciproducens sp. nov. isolated from feces of cow.</title>
        <authorList>
            <person name="Choi J.-Y."/>
        </authorList>
    </citation>
    <scope>NUCLEOTIDE SEQUENCE [LARGE SCALE GENOMIC DNA]</scope>
    <source>
        <strain evidence="1 2">AGMB10547</strain>
    </source>
</reference>
<comment type="caution">
    <text evidence="1">The sequence shown here is derived from an EMBL/GenBank/DDBJ whole genome shotgun (WGS) entry which is preliminary data.</text>
</comment>
<accession>A0ABS7DS66</accession>
<evidence type="ECO:0000313" key="1">
    <source>
        <dbReference type="EMBL" id="MBW7573989.1"/>
    </source>
</evidence>
<dbReference type="Proteomes" id="UP000719942">
    <property type="component" value="Unassembled WGS sequence"/>
</dbReference>
<name>A0ABS7DS66_9FIRM</name>
<sequence>MTALMIFMGIALFLFVLLLFPVSVSARFEEELSIKIKYLFFSYKIPADTPKAEDTGKSGKKKTGDKSDAYSKFRDIIKRKGLSGFLDIISEFASIATGAAKKLFSHAVIHAISVDISVSDEDAAQTAIYYGCTCSVVYPAMGLLVNQVKCKDYHIRIAPDFNEKESRITFTCKVKIKLLFILSSMLPALLESLKMLKKIKINPVKIKNSTDKAVH</sequence>
<protein>
    <submittedName>
        <fullName evidence="1">DUF2953 domain-containing protein</fullName>
    </submittedName>
</protein>
<proteinExistence type="predicted"/>